<evidence type="ECO:0000256" key="1">
    <source>
        <dbReference type="SAM" id="MobiDB-lite"/>
    </source>
</evidence>
<protein>
    <submittedName>
        <fullName evidence="2">Uncharacterized protein</fullName>
    </submittedName>
</protein>
<dbReference type="AlphaFoldDB" id="A0AAW2CD66"/>
<feature type="region of interest" description="Disordered" evidence="1">
    <location>
        <begin position="1"/>
        <end position="71"/>
    </location>
</feature>
<dbReference type="Proteomes" id="UP001459277">
    <property type="component" value="Unassembled WGS sequence"/>
</dbReference>
<organism evidence="2 3">
    <name type="scientific">Lithocarpus litseifolius</name>
    <dbReference type="NCBI Taxonomy" id="425828"/>
    <lineage>
        <taxon>Eukaryota</taxon>
        <taxon>Viridiplantae</taxon>
        <taxon>Streptophyta</taxon>
        <taxon>Embryophyta</taxon>
        <taxon>Tracheophyta</taxon>
        <taxon>Spermatophyta</taxon>
        <taxon>Magnoliopsida</taxon>
        <taxon>eudicotyledons</taxon>
        <taxon>Gunneridae</taxon>
        <taxon>Pentapetalae</taxon>
        <taxon>rosids</taxon>
        <taxon>fabids</taxon>
        <taxon>Fagales</taxon>
        <taxon>Fagaceae</taxon>
        <taxon>Lithocarpus</taxon>
    </lineage>
</organism>
<feature type="compositionally biased region" description="Pro residues" evidence="1">
    <location>
        <begin position="49"/>
        <end position="62"/>
    </location>
</feature>
<accession>A0AAW2CD66</accession>
<comment type="caution">
    <text evidence="2">The sequence shown here is derived from an EMBL/GenBank/DDBJ whole genome shotgun (WGS) entry which is preliminary data.</text>
</comment>
<dbReference type="EMBL" id="JAZDWU010000007">
    <property type="protein sequence ID" value="KAK9996211.1"/>
    <property type="molecule type" value="Genomic_DNA"/>
</dbReference>
<feature type="region of interest" description="Disordered" evidence="1">
    <location>
        <begin position="86"/>
        <end position="149"/>
    </location>
</feature>
<gene>
    <name evidence="2" type="ORF">SO802_020897</name>
</gene>
<evidence type="ECO:0000313" key="2">
    <source>
        <dbReference type="EMBL" id="KAK9996211.1"/>
    </source>
</evidence>
<evidence type="ECO:0000313" key="3">
    <source>
        <dbReference type="Proteomes" id="UP001459277"/>
    </source>
</evidence>
<name>A0AAW2CD66_9ROSI</name>
<feature type="compositionally biased region" description="Polar residues" evidence="1">
    <location>
        <begin position="35"/>
        <end position="45"/>
    </location>
</feature>
<reference evidence="2 3" key="1">
    <citation type="submission" date="2024-01" db="EMBL/GenBank/DDBJ databases">
        <title>A telomere-to-telomere, gap-free genome of sweet tea (Lithocarpus litseifolius).</title>
        <authorList>
            <person name="Zhou J."/>
        </authorList>
    </citation>
    <scope>NUCLEOTIDE SEQUENCE [LARGE SCALE GENOMIC DNA]</scope>
    <source>
        <strain evidence="2">Zhou-2022a</strain>
        <tissue evidence="2">Leaf</tissue>
    </source>
</reference>
<keyword evidence="3" id="KW-1185">Reference proteome</keyword>
<proteinExistence type="predicted"/>
<sequence length="149" mass="16128">MQGDTRPMLLGSGRPSTCRQAPSSSQPPPTHQPYTMASSSSNQAVRSKPPAPQLPATKPPTQTPWSQQPSQWYSSDFRYTVRGAPWFASSQPAPHTPAETWDNRRPARRSPATKGASLRGRGNAARTQKCRTRGGKASCGGRGRGRDSK</sequence>